<dbReference type="Gene3D" id="3.30.565.10">
    <property type="entry name" value="Histidine kinase-like ATPase, C-terminal domain"/>
    <property type="match status" value="1"/>
</dbReference>
<dbReference type="InterPro" id="IPR004358">
    <property type="entry name" value="Sig_transdc_His_kin-like_C"/>
</dbReference>
<reference evidence="10 11" key="1">
    <citation type="journal article" date="2016" name="C (Basel)">
        <title>Selective Growth of and Electricity Production by Marine Exoelectrogenic Bacteria in Self-Aggregated Hydrogel of Microbially Reduced Graphene Oxide.</title>
        <authorList>
            <person name="Yoshida N."/>
            <person name="Goto Y."/>
            <person name="Miyata Y."/>
        </authorList>
    </citation>
    <scope>NUCLEOTIDE SEQUENCE [LARGE SCALE GENOMIC DNA]</scope>
    <source>
        <strain evidence="10 11">NIT-T3</strain>
    </source>
</reference>
<dbReference type="SUPFAM" id="SSF52172">
    <property type="entry name" value="CheY-like"/>
    <property type="match status" value="2"/>
</dbReference>
<dbReference type="SMART" id="SM00388">
    <property type="entry name" value="HisKA"/>
    <property type="match status" value="1"/>
</dbReference>
<dbReference type="InterPro" id="IPR003018">
    <property type="entry name" value="GAF"/>
</dbReference>
<dbReference type="SMART" id="SM00448">
    <property type="entry name" value="REC"/>
    <property type="match status" value="2"/>
</dbReference>
<accession>A0ABM8HT62</accession>
<dbReference type="CDD" id="cd00130">
    <property type="entry name" value="PAS"/>
    <property type="match status" value="1"/>
</dbReference>
<comment type="catalytic activity">
    <reaction evidence="1">
        <text>ATP + protein L-histidine = ADP + protein N-phospho-L-histidine.</text>
        <dbReference type="EC" id="2.7.13.3"/>
    </reaction>
</comment>
<evidence type="ECO:0000259" key="7">
    <source>
        <dbReference type="PROSITE" id="PS50109"/>
    </source>
</evidence>
<dbReference type="RefSeq" id="WP_221251621.1">
    <property type="nucleotide sequence ID" value="NZ_AP024355.1"/>
</dbReference>
<dbReference type="SMART" id="SM00387">
    <property type="entry name" value="HATPase_c"/>
    <property type="match status" value="1"/>
</dbReference>
<organism evidence="10 11">
    <name type="scientific">Desulfuromonas versatilis</name>
    <dbReference type="NCBI Taxonomy" id="2802975"/>
    <lineage>
        <taxon>Bacteria</taxon>
        <taxon>Pseudomonadati</taxon>
        <taxon>Thermodesulfobacteriota</taxon>
        <taxon>Desulfuromonadia</taxon>
        <taxon>Desulfuromonadales</taxon>
        <taxon>Desulfuromonadaceae</taxon>
        <taxon>Desulfuromonas</taxon>
    </lineage>
</organism>
<dbReference type="Pfam" id="PF02518">
    <property type="entry name" value="HATPase_c"/>
    <property type="match status" value="1"/>
</dbReference>
<dbReference type="Proteomes" id="UP001319827">
    <property type="component" value="Chromosome"/>
</dbReference>
<dbReference type="Pfam" id="PF00512">
    <property type="entry name" value="HisKA"/>
    <property type="match status" value="1"/>
</dbReference>
<feature type="domain" description="Histidine kinase" evidence="7">
    <location>
        <begin position="458"/>
        <end position="681"/>
    </location>
</feature>
<evidence type="ECO:0000256" key="1">
    <source>
        <dbReference type="ARBA" id="ARBA00000085"/>
    </source>
</evidence>
<evidence type="ECO:0000256" key="3">
    <source>
        <dbReference type="ARBA" id="ARBA00022553"/>
    </source>
</evidence>
<dbReference type="InterPro" id="IPR003661">
    <property type="entry name" value="HisK_dim/P_dom"/>
</dbReference>
<evidence type="ECO:0000256" key="4">
    <source>
        <dbReference type="ARBA" id="ARBA00022679"/>
    </source>
</evidence>
<keyword evidence="4" id="KW-0808">Transferase</keyword>
<feature type="domain" description="Response regulatory" evidence="8">
    <location>
        <begin position="701"/>
        <end position="817"/>
    </location>
</feature>
<dbReference type="PROSITE" id="PS50113">
    <property type="entry name" value="PAC"/>
    <property type="match status" value="1"/>
</dbReference>
<dbReference type="SUPFAM" id="SSF55781">
    <property type="entry name" value="GAF domain-like"/>
    <property type="match status" value="1"/>
</dbReference>
<dbReference type="InterPro" id="IPR036890">
    <property type="entry name" value="HATPase_C_sf"/>
</dbReference>
<dbReference type="InterPro" id="IPR013656">
    <property type="entry name" value="PAS_4"/>
</dbReference>
<feature type="modified residue" description="4-aspartylphosphate" evidence="6">
    <location>
        <position position="752"/>
    </location>
</feature>
<dbReference type="CDD" id="cd00082">
    <property type="entry name" value="HisKA"/>
    <property type="match status" value="1"/>
</dbReference>
<dbReference type="Pfam" id="PF13185">
    <property type="entry name" value="GAF_2"/>
    <property type="match status" value="1"/>
</dbReference>
<feature type="domain" description="Response regulatory" evidence="8">
    <location>
        <begin position="8"/>
        <end position="122"/>
    </location>
</feature>
<evidence type="ECO:0000256" key="5">
    <source>
        <dbReference type="ARBA" id="ARBA00022777"/>
    </source>
</evidence>
<sequence length="827" mass="91296">MPLRTEIALLLIEDNPGDARLLREMLDRSRFDLATRPTLGGGLDFLEANPVDLVLLDLSLPDSHGLDTLHTLRERVPHHPVVVLTGNDDDEIALGALHAGAQDYLVKGHFDEKLLTRSIRYALERHKIEAELIRTRQEWQDTLESLDDMITVHDTEFNVLLSNRAARAHLKIAPEVCRSGQKCHQYLHGLDSPHPGCVIARMLADGQPVSAELFEPHLQKYIETRAIPRVDARGRVIGAIHIVRDISERKRAEENERRNHQLSSAMTEAILSYLEGGNIRQMAKVMVSRCVEITGAGAGFLYELDSRGDARILALHEGAPASEKRLFQQIGKAADREHVYAIPRSHSLVFAPVERKQTILTNSPDGAKCAGGPYPPNHLPISSFLATPLFIGEEIVGVLGLANRPNGFGEREQLEIEAFAQTASLAVQTTRTEMARRTAIDHLRQSQKMEAVGQLAGGIAHDFNNLLTVIQGYSTLLIRALTQDEARQNDARTILKASERAAELVRSLLAFSRRQVFEPQVLDLNHLIRGTEKMLRRVIREDIEIELTLADKIPRVWADPVQIEQILMNLVVNARDAITDSGRILIETGTSVLNQAFVDLHPGAVLGTYATLSVKDTGCGMSEEIRLKVFEPFFTTKERGKGTGLGLSTVYGIVKQSGGYIEVHSKPEEGATFLIHLPCTERRVEKPAAPAAQALPALAKGVLVVEDEQGVLDLTARLLRSCGYQVVEADSPERALKIMENSAPGIDLLLTDVVMPGSNGFQLAERLRQIHPELKVLFMSGYAETAVSAPSEVTDGRNFIQKPFNLETLTHKIQAIFSPRDSAGPPQ</sequence>
<feature type="modified residue" description="4-aspartylphosphate" evidence="6">
    <location>
        <position position="57"/>
    </location>
</feature>
<dbReference type="SMART" id="SM00065">
    <property type="entry name" value="GAF"/>
    <property type="match status" value="1"/>
</dbReference>
<dbReference type="PRINTS" id="PR00344">
    <property type="entry name" value="BCTRLSENSOR"/>
</dbReference>
<dbReference type="GO" id="GO:0016301">
    <property type="term" value="F:kinase activity"/>
    <property type="evidence" value="ECO:0007669"/>
    <property type="project" value="UniProtKB-KW"/>
</dbReference>
<dbReference type="SMART" id="SM00091">
    <property type="entry name" value="PAS"/>
    <property type="match status" value="1"/>
</dbReference>
<evidence type="ECO:0000313" key="11">
    <source>
        <dbReference type="Proteomes" id="UP001319827"/>
    </source>
</evidence>
<dbReference type="Gene3D" id="3.40.50.2300">
    <property type="match status" value="2"/>
</dbReference>
<dbReference type="InterPro" id="IPR000700">
    <property type="entry name" value="PAS-assoc_C"/>
</dbReference>
<dbReference type="SUPFAM" id="SSF47384">
    <property type="entry name" value="Homodimeric domain of signal transducing histidine kinase"/>
    <property type="match status" value="1"/>
</dbReference>
<dbReference type="PROSITE" id="PS50110">
    <property type="entry name" value="RESPONSE_REGULATORY"/>
    <property type="match status" value="2"/>
</dbReference>
<dbReference type="Gene3D" id="3.30.450.20">
    <property type="entry name" value="PAS domain"/>
    <property type="match status" value="1"/>
</dbReference>
<dbReference type="InterPro" id="IPR011006">
    <property type="entry name" value="CheY-like_superfamily"/>
</dbReference>
<protein>
    <recommendedName>
        <fullName evidence="2">histidine kinase</fullName>
        <ecNumber evidence="2">2.7.13.3</ecNumber>
    </recommendedName>
</protein>
<dbReference type="Gene3D" id="3.30.450.40">
    <property type="match status" value="1"/>
</dbReference>
<dbReference type="InterPro" id="IPR029016">
    <property type="entry name" value="GAF-like_dom_sf"/>
</dbReference>
<dbReference type="Pfam" id="PF08448">
    <property type="entry name" value="PAS_4"/>
    <property type="match status" value="1"/>
</dbReference>
<reference evidence="10 11" key="2">
    <citation type="journal article" date="2021" name="Int. J. Syst. Evol. Microbiol.">
        <title>Isolation and Polyphasic Characterization of Desulfuromonas versatilis sp. Nov., an Electrogenic Bacteria Capable of Versatile Metabolism Isolated from a Graphene Oxide-Reducing Enrichment Culture.</title>
        <authorList>
            <person name="Xie L."/>
            <person name="Yoshida N."/>
            <person name="Ishii S."/>
            <person name="Meng L."/>
        </authorList>
    </citation>
    <scope>NUCLEOTIDE SEQUENCE [LARGE SCALE GENOMIC DNA]</scope>
    <source>
        <strain evidence="10 11">NIT-T3</strain>
    </source>
</reference>
<keyword evidence="5 10" id="KW-0418">Kinase</keyword>
<dbReference type="NCBIfam" id="TIGR00229">
    <property type="entry name" value="sensory_box"/>
    <property type="match status" value="1"/>
</dbReference>
<evidence type="ECO:0000259" key="9">
    <source>
        <dbReference type="PROSITE" id="PS50113"/>
    </source>
</evidence>
<dbReference type="InterPro" id="IPR001789">
    <property type="entry name" value="Sig_transdc_resp-reg_receiver"/>
</dbReference>
<dbReference type="PANTHER" id="PTHR43065">
    <property type="entry name" value="SENSOR HISTIDINE KINASE"/>
    <property type="match status" value="1"/>
</dbReference>
<evidence type="ECO:0000256" key="6">
    <source>
        <dbReference type="PROSITE-ProRule" id="PRU00169"/>
    </source>
</evidence>
<gene>
    <name evidence="10" type="ORF">DESUT3_12780</name>
</gene>
<dbReference type="EMBL" id="AP024355">
    <property type="protein sequence ID" value="BCR04209.1"/>
    <property type="molecule type" value="Genomic_DNA"/>
</dbReference>
<keyword evidence="3 6" id="KW-0597">Phosphoprotein</keyword>
<dbReference type="PANTHER" id="PTHR43065:SF42">
    <property type="entry name" value="TWO-COMPONENT SENSOR PPRA"/>
    <property type="match status" value="1"/>
</dbReference>
<keyword evidence="11" id="KW-1185">Reference proteome</keyword>
<evidence type="ECO:0000259" key="8">
    <source>
        <dbReference type="PROSITE" id="PS50110"/>
    </source>
</evidence>
<dbReference type="SUPFAM" id="SSF55874">
    <property type="entry name" value="ATPase domain of HSP90 chaperone/DNA topoisomerase II/histidine kinase"/>
    <property type="match status" value="1"/>
</dbReference>
<dbReference type="Pfam" id="PF00072">
    <property type="entry name" value="Response_reg"/>
    <property type="match status" value="2"/>
</dbReference>
<dbReference type="InterPro" id="IPR005467">
    <property type="entry name" value="His_kinase_dom"/>
</dbReference>
<name>A0ABM8HT62_9BACT</name>
<dbReference type="PROSITE" id="PS50109">
    <property type="entry name" value="HIS_KIN"/>
    <property type="match status" value="1"/>
</dbReference>
<dbReference type="InterPro" id="IPR036097">
    <property type="entry name" value="HisK_dim/P_sf"/>
</dbReference>
<evidence type="ECO:0000313" key="10">
    <source>
        <dbReference type="EMBL" id="BCR04209.1"/>
    </source>
</evidence>
<proteinExistence type="predicted"/>
<dbReference type="InterPro" id="IPR035965">
    <property type="entry name" value="PAS-like_dom_sf"/>
</dbReference>
<dbReference type="InterPro" id="IPR000014">
    <property type="entry name" value="PAS"/>
</dbReference>
<dbReference type="InterPro" id="IPR003594">
    <property type="entry name" value="HATPase_dom"/>
</dbReference>
<evidence type="ECO:0000256" key="2">
    <source>
        <dbReference type="ARBA" id="ARBA00012438"/>
    </source>
</evidence>
<dbReference type="EC" id="2.7.13.3" evidence="2"/>
<dbReference type="SUPFAM" id="SSF55785">
    <property type="entry name" value="PYP-like sensor domain (PAS domain)"/>
    <property type="match status" value="1"/>
</dbReference>
<feature type="domain" description="PAC" evidence="9">
    <location>
        <begin position="192"/>
        <end position="258"/>
    </location>
</feature>
<dbReference type="Gene3D" id="1.10.287.130">
    <property type="match status" value="1"/>
</dbReference>